<dbReference type="NCBIfam" id="NF033855">
    <property type="entry name" value="tRNA_MNMC2"/>
    <property type="match status" value="1"/>
</dbReference>
<organism evidence="2 3">
    <name type="scientific">Allorhodopirellula solitaria</name>
    <dbReference type="NCBI Taxonomy" id="2527987"/>
    <lineage>
        <taxon>Bacteria</taxon>
        <taxon>Pseudomonadati</taxon>
        <taxon>Planctomycetota</taxon>
        <taxon>Planctomycetia</taxon>
        <taxon>Pirellulales</taxon>
        <taxon>Pirellulaceae</taxon>
        <taxon>Allorhodopirellula</taxon>
    </lineage>
</organism>
<dbReference type="OrthoDB" id="9786494at2"/>
<dbReference type="RefSeq" id="WP_146393303.1">
    <property type="nucleotide sequence ID" value="NZ_SJPK01000016.1"/>
</dbReference>
<feature type="domain" description="MnmC-like methyltransferase" evidence="1">
    <location>
        <begin position="154"/>
        <end position="251"/>
    </location>
</feature>
<sequence>MSHPIRQRIPIAGNAYLVETTDDGSRTLVRRDDDLSFHSGCGAASECDHVYLRNGGFDGPPPFWPRSVLEVGFGTGLAMLRTLDRVISASRPLHYLALENSALPVEVLRHLELGQGLVNTGLADQFLHRWAASADRLPPEPGPKQARSLHWHVDAERRVEVVWTDAREWLATAAGDAFDTVYFDPFDPASNPDLWSETVFGDVIRCLRSGGRLVTYCVKGDVRRRMAAVGFEVQRVAGPADGKREVLIAIKRRSDASLDAGA</sequence>
<dbReference type="InterPro" id="IPR047785">
    <property type="entry name" value="tRNA_MNMC2"/>
</dbReference>
<dbReference type="InterPro" id="IPR008471">
    <property type="entry name" value="MnmC-like_methylTransf"/>
</dbReference>
<reference evidence="2 3" key="1">
    <citation type="submission" date="2019-02" db="EMBL/GenBank/DDBJ databases">
        <title>Deep-cultivation of Planctomycetes and their phenomic and genomic characterization uncovers novel biology.</title>
        <authorList>
            <person name="Wiegand S."/>
            <person name="Jogler M."/>
            <person name="Boedeker C."/>
            <person name="Pinto D."/>
            <person name="Vollmers J."/>
            <person name="Rivas-Marin E."/>
            <person name="Kohn T."/>
            <person name="Peeters S.H."/>
            <person name="Heuer A."/>
            <person name="Rast P."/>
            <person name="Oberbeckmann S."/>
            <person name="Bunk B."/>
            <person name="Jeske O."/>
            <person name="Meyerdierks A."/>
            <person name="Storesund J.E."/>
            <person name="Kallscheuer N."/>
            <person name="Luecker S."/>
            <person name="Lage O.M."/>
            <person name="Pohl T."/>
            <person name="Merkel B.J."/>
            <person name="Hornburger P."/>
            <person name="Mueller R.-W."/>
            <person name="Bruemmer F."/>
            <person name="Labrenz M."/>
            <person name="Spormann A.M."/>
            <person name="Op Den Camp H."/>
            <person name="Overmann J."/>
            <person name="Amann R."/>
            <person name="Jetten M.S.M."/>
            <person name="Mascher T."/>
            <person name="Medema M.H."/>
            <person name="Devos D.P."/>
            <person name="Kaster A.-K."/>
            <person name="Ovreas L."/>
            <person name="Rohde M."/>
            <person name="Galperin M.Y."/>
            <person name="Jogler C."/>
        </authorList>
    </citation>
    <scope>NUCLEOTIDE SEQUENCE [LARGE SCALE GENOMIC DNA]</scope>
    <source>
        <strain evidence="2 3">CA85</strain>
    </source>
</reference>
<dbReference type="Proteomes" id="UP000318053">
    <property type="component" value="Unassembled WGS sequence"/>
</dbReference>
<evidence type="ECO:0000313" key="2">
    <source>
        <dbReference type="EMBL" id="TWT56119.1"/>
    </source>
</evidence>
<dbReference type="AlphaFoldDB" id="A0A5C5X0J2"/>
<dbReference type="SUPFAM" id="SSF53335">
    <property type="entry name" value="S-adenosyl-L-methionine-dependent methyltransferases"/>
    <property type="match status" value="1"/>
</dbReference>
<proteinExistence type="predicted"/>
<keyword evidence="3" id="KW-1185">Reference proteome</keyword>
<comment type="caution">
    <text evidence="2">The sequence shown here is derived from an EMBL/GenBank/DDBJ whole genome shotgun (WGS) entry which is preliminary data.</text>
</comment>
<dbReference type="InterPro" id="IPR029063">
    <property type="entry name" value="SAM-dependent_MTases_sf"/>
</dbReference>
<dbReference type="Pfam" id="PF05430">
    <property type="entry name" value="Methyltransf_30"/>
    <property type="match status" value="1"/>
</dbReference>
<gene>
    <name evidence="2" type="primary">mnmC</name>
    <name evidence="2" type="ORF">CA85_44610</name>
</gene>
<dbReference type="GO" id="GO:0004808">
    <property type="term" value="F:tRNA (5-methylaminomethyl-2-thiouridylate)(34)-methyltransferase activity"/>
    <property type="evidence" value="ECO:0007669"/>
    <property type="project" value="InterPro"/>
</dbReference>
<evidence type="ECO:0000259" key="1">
    <source>
        <dbReference type="Pfam" id="PF05430"/>
    </source>
</evidence>
<evidence type="ECO:0000313" key="3">
    <source>
        <dbReference type="Proteomes" id="UP000318053"/>
    </source>
</evidence>
<dbReference type="PANTHER" id="PTHR39963:SF1">
    <property type="entry name" value="MNMC-LIKE METHYLTRANSFERASE DOMAIN-CONTAINING PROTEIN"/>
    <property type="match status" value="1"/>
</dbReference>
<accession>A0A5C5X0J2</accession>
<dbReference type="PANTHER" id="PTHR39963">
    <property type="entry name" value="SLL0983 PROTEIN"/>
    <property type="match status" value="1"/>
</dbReference>
<name>A0A5C5X0J2_9BACT</name>
<dbReference type="Gene3D" id="3.40.50.150">
    <property type="entry name" value="Vaccinia Virus protein VP39"/>
    <property type="match status" value="1"/>
</dbReference>
<dbReference type="EMBL" id="SJPK01000016">
    <property type="protein sequence ID" value="TWT56119.1"/>
    <property type="molecule type" value="Genomic_DNA"/>
</dbReference>
<dbReference type="GO" id="GO:0016645">
    <property type="term" value="F:oxidoreductase activity, acting on the CH-NH group of donors"/>
    <property type="evidence" value="ECO:0007669"/>
    <property type="project" value="InterPro"/>
</dbReference>
<protein>
    <submittedName>
        <fullName evidence="2">tRNA 5-methylaminomethyl-2-thiouridine biosynthesis bifunctional protein MnmC</fullName>
    </submittedName>
</protein>